<gene>
    <name evidence="1" type="ORF">P43SY_011390</name>
</gene>
<dbReference type="EMBL" id="JAKCXM010006260">
    <property type="protein sequence ID" value="KAJ0388822.1"/>
    <property type="molecule type" value="Genomic_DNA"/>
</dbReference>
<organism evidence="1 2">
    <name type="scientific">Pythium insidiosum</name>
    <name type="common">Pythiosis disease agent</name>
    <dbReference type="NCBI Taxonomy" id="114742"/>
    <lineage>
        <taxon>Eukaryota</taxon>
        <taxon>Sar</taxon>
        <taxon>Stramenopiles</taxon>
        <taxon>Oomycota</taxon>
        <taxon>Peronosporomycetes</taxon>
        <taxon>Pythiales</taxon>
        <taxon>Pythiaceae</taxon>
        <taxon>Pythium</taxon>
    </lineage>
</organism>
<dbReference type="Proteomes" id="UP001209570">
    <property type="component" value="Unassembled WGS sequence"/>
</dbReference>
<name>A0AAD5Q496_PYTIN</name>
<dbReference type="AlphaFoldDB" id="A0AAD5Q496"/>
<accession>A0AAD5Q496</accession>
<evidence type="ECO:0000313" key="1">
    <source>
        <dbReference type="EMBL" id="KAJ0388822.1"/>
    </source>
</evidence>
<reference evidence="1" key="1">
    <citation type="submission" date="2021-12" db="EMBL/GenBank/DDBJ databases">
        <title>Prjna785345.</title>
        <authorList>
            <person name="Rujirawat T."/>
            <person name="Krajaejun T."/>
        </authorList>
    </citation>
    <scope>NUCLEOTIDE SEQUENCE</scope>
    <source>
        <strain evidence="1">Pi057C3</strain>
    </source>
</reference>
<evidence type="ECO:0000313" key="2">
    <source>
        <dbReference type="Proteomes" id="UP001209570"/>
    </source>
</evidence>
<protein>
    <submittedName>
        <fullName evidence="1">Uncharacterized protein</fullName>
    </submittedName>
</protein>
<comment type="caution">
    <text evidence="1">The sequence shown here is derived from an EMBL/GenBank/DDBJ whole genome shotgun (WGS) entry which is preliminary data.</text>
</comment>
<keyword evidence="2" id="KW-1185">Reference proteome</keyword>
<sequence>MLRDLKDAEDQRLRDEAKRKLEASIAVQVKLRRIGLCPMGFAWLQVGGGWRCAGGGHFVSDAELQRNFTH</sequence>
<proteinExistence type="predicted"/>